<dbReference type="PANTHER" id="PTHR10913">
    <property type="entry name" value="FOLLISTATIN-RELATED"/>
    <property type="match status" value="1"/>
</dbReference>
<dbReference type="OrthoDB" id="126772at2759"/>
<dbReference type="Pfam" id="PF00050">
    <property type="entry name" value="Kazal_1"/>
    <property type="match status" value="2"/>
</dbReference>
<feature type="domain" description="Kazal-like" evidence="5">
    <location>
        <begin position="894"/>
        <end position="941"/>
    </location>
</feature>
<keyword evidence="3" id="KW-1015">Disulfide bond</keyword>
<dbReference type="GO" id="GO:0005576">
    <property type="term" value="C:extracellular region"/>
    <property type="evidence" value="ECO:0007669"/>
    <property type="project" value="TreeGrafter"/>
</dbReference>
<dbReference type="InterPro" id="IPR050653">
    <property type="entry name" value="Prot_Inhib_GrowthFact_Antg"/>
</dbReference>
<dbReference type="EnsemblMetazoa" id="CLYHEMT002199.5">
    <property type="protein sequence ID" value="CLYHEMP002199.5"/>
    <property type="gene ID" value="CLYHEMG002199"/>
</dbReference>
<keyword evidence="4" id="KW-0732">Signal</keyword>
<dbReference type="Gene3D" id="3.30.60.30">
    <property type="match status" value="12"/>
</dbReference>
<dbReference type="SMART" id="SM00280">
    <property type="entry name" value="KAZAL"/>
    <property type="match status" value="13"/>
</dbReference>
<dbReference type="Pfam" id="PF07648">
    <property type="entry name" value="Kazal_2"/>
    <property type="match status" value="12"/>
</dbReference>
<dbReference type="PROSITE" id="PS51465">
    <property type="entry name" value="KAZAL_2"/>
    <property type="match status" value="12"/>
</dbReference>
<sequence length="1394" mass="150050">MRLLYVFIVASIAASFTSASELCKVCQINPCSLVKKSCAPGQQLTPNKCECTCDCKPVLPTIGPPILDCPNTCRCRNCGINGRCISDPKKCLEACDVPCLKQAICLKDPCANNKCGNNEICVPQCGSCSHKCLPATPPKNPCLTAKCGLGQKCIQDGCNAKCVPASCLEDPCIATTCLVGSKCVKDGCVGKCVPVEPPCIVCLAILCTPDTCSANERCVQAPCGCSFKCIPNNPPPVCQPCKKVKCKSGFVCVENTKSCTARCESSCKHCDSKSLCAGKNCGATEYCRVRCIGCQATCKAQSMCRRNPCSRAICGGRDPKCVPNFKTCTHKCLSCPKFIACPFLLDPVCGSDGKTYDNECLLNAAACRSKRPLNKKHDGPCKCKKSCNRKCKFGARCVQDPQTCTTKCECPGACILLFKPVCGSDGKTYSNACALGVANCQSGGKISQVSEGSCPCKENKCAVIKCGFGARCVQNPVSCIAKCECPRICPAIFRPVCGSDGKTYSNSCALGVETCKSNGKITKVSDGPCSTSPCKEDQCKTLKCGFGAICRQNPKTCQVKCECPLFKCNPKQFMPVCGTDGVTYINGCFIGQVICRTQGKVQKASDGKCPCKDQCSKKTCGKDRRCFWNTKTCKAECPCAISCANILCIIGSRCEHDPKKCTTKCVCNEICTREYRPVCGSDGKTYSNECELNKASCKSGGSITKKSDGKCPKACPAVCTKPRKCRPEARCLVDKETCKESCTCRRGCPKIKRPVCGTDGVTYANDCLLKIARCESKGTIKLKHRGYCDGDCKFSCATVKCAYGAKCVFNSRQCRHRCVCSLGCPKILKPVCGSNGQTYPNECLLNYAMCRSQGKITKKHDGKCNKCKITCANVRCGFRSVCVDDFKTCKFQCQCNRACQEIFAPVCGTDGVTYDNQCILDIAYCKSKGKITKKSDGKCPQVCDAKTLCKNVKCNEKIFEFCEANEKACTARCVCPSVCTKEFRPVCGSDGVTYGNECMMRVQTCITGGRVVKKFDESCESCQNVCARVDCKLNHACVNLPDKCSAQCVDTMQCPIGDPCKGISCGKGNKCVRNFASCSYSCQPIICPKILCVQPACAGNPCPKGQKCIDNFCPSSCVSACEIKHPCDKKCFQQIRPVCGSNGESYLNECFLEQDACKSKTEIEVFHRGLCQSDYMKTIGTNFKPVCGSDRKTYSNIAMLNAFSCLTGVEITKVSDGPCECDNPPCFGTCILRKTSDGDQVCQQKCFLPPCVRPDPLNPPTPVCANDGMTYRRCPGFIVANCESDGKLKELFAGTCPPNNCKTCEDVFSPVCGSDGQFYTSRCALERTNCLEKKSVTIVNGGLCKGSQLLIGNEDIPGCGTDGITYTNKAWITLAGCTSKVEPFRTGVCPPMKG</sequence>
<dbReference type="InterPro" id="IPR002350">
    <property type="entry name" value="Kazal_dom"/>
</dbReference>
<keyword evidence="2" id="KW-0722">Serine protease inhibitor</keyword>
<dbReference type="GO" id="GO:0030154">
    <property type="term" value="P:cell differentiation"/>
    <property type="evidence" value="ECO:0007669"/>
    <property type="project" value="TreeGrafter"/>
</dbReference>
<proteinExistence type="predicted"/>
<keyword evidence="1" id="KW-0646">Protease inhibitor</keyword>
<feature type="domain" description="Kazal-like" evidence="5">
    <location>
        <begin position="819"/>
        <end position="866"/>
    </location>
</feature>
<feature type="domain" description="Kazal-like" evidence="5">
    <location>
        <begin position="484"/>
        <end position="531"/>
    </location>
</feature>
<dbReference type="SMART" id="SM00274">
    <property type="entry name" value="FOLN"/>
    <property type="match status" value="11"/>
</dbReference>
<feature type="domain" description="Kazal-like" evidence="5">
    <location>
        <begin position="398"/>
        <end position="455"/>
    </location>
</feature>
<feature type="domain" description="Kazal-like" evidence="5">
    <location>
        <begin position="963"/>
        <end position="1021"/>
    </location>
</feature>
<feature type="signal peptide" evidence="4">
    <location>
        <begin position="1"/>
        <end position="19"/>
    </location>
</feature>
<feature type="domain" description="Kazal-like" evidence="5">
    <location>
        <begin position="333"/>
        <end position="382"/>
    </location>
</feature>
<feature type="domain" description="Kazal-like" evidence="5">
    <location>
        <begin position="1290"/>
        <end position="1346"/>
    </location>
</feature>
<evidence type="ECO:0000313" key="7">
    <source>
        <dbReference type="Proteomes" id="UP000594262"/>
    </source>
</evidence>
<feature type="domain" description="Kazal-like" evidence="5">
    <location>
        <begin position="1122"/>
        <end position="1173"/>
    </location>
</feature>
<feature type="chain" id="PRO_5029910093" description="Kazal-like domain-containing protein" evidence="4">
    <location>
        <begin position="20"/>
        <end position="1394"/>
    </location>
</feature>
<feature type="domain" description="Kazal-like" evidence="5">
    <location>
        <begin position="666"/>
        <end position="713"/>
    </location>
</feature>
<dbReference type="InterPro" id="IPR003645">
    <property type="entry name" value="Fol_N"/>
</dbReference>
<name>A0A7M5UKN5_9CNID</name>
<evidence type="ECO:0000313" key="6">
    <source>
        <dbReference type="EnsemblMetazoa" id="CLYHEMP002199.5"/>
    </source>
</evidence>
<organism evidence="6 7">
    <name type="scientific">Clytia hemisphaerica</name>
    <dbReference type="NCBI Taxonomy" id="252671"/>
    <lineage>
        <taxon>Eukaryota</taxon>
        <taxon>Metazoa</taxon>
        <taxon>Cnidaria</taxon>
        <taxon>Hydrozoa</taxon>
        <taxon>Hydroidolina</taxon>
        <taxon>Leptothecata</taxon>
        <taxon>Obeliida</taxon>
        <taxon>Clytiidae</taxon>
        <taxon>Clytia</taxon>
    </lineage>
</organism>
<feature type="domain" description="Kazal-like" evidence="5">
    <location>
        <begin position="1181"/>
        <end position="1220"/>
    </location>
</feature>
<evidence type="ECO:0000256" key="1">
    <source>
        <dbReference type="ARBA" id="ARBA00022690"/>
    </source>
</evidence>
<dbReference type="SUPFAM" id="SSF100895">
    <property type="entry name" value="Kazal-type serine protease inhibitors"/>
    <property type="match status" value="12"/>
</dbReference>
<dbReference type="PANTHER" id="PTHR10913:SF45">
    <property type="entry name" value="FOLLISTATIN, ISOFORM A-RELATED"/>
    <property type="match status" value="1"/>
</dbReference>
<evidence type="ECO:0000259" key="5">
    <source>
        <dbReference type="PROSITE" id="PS51465"/>
    </source>
</evidence>
<reference evidence="6" key="1">
    <citation type="submission" date="2021-01" db="UniProtKB">
        <authorList>
            <consortium name="EnsemblMetazoa"/>
        </authorList>
    </citation>
    <scope>IDENTIFICATION</scope>
</reference>
<feature type="domain" description="Kazal-like" evidence="5">
    <location>
        <begin position="732"/>
        <end position="790"/>
    </location>
</feature>
<dbReference type="FunFam" id="3.30.60.30:FF:000024">
    <property type="entry name" value="Transmembrane agrin"/>
    <property type="match status" value="1"/>
</dbReference>
<dbReference type="Proteomes" id="UP000594262">
    <property type="component" value="Unplaced"/>
</dbReference>
<evidence type="ECO:0000256" key="2">
    <source>
        <dbReference type="ARBA" id="ARBA00022900"/>
    </source>
</evidence>
<feature type="domain" description="Kazal-like" evidence="5">
    <location>
        <begin position="558"/>
        <end position="610"/>
    </location>
</feature>
<protein>
    <recommendedName>
        <fullName evidence="5">Kazal-like domain-containing protein</fullName>
    </recommendedName>
</protein>
<accession>A0A7M5UKN5</accession>
<keyword evidence="7" id="KW-1185">Reference proteome</keyword>
<evidence type="ECO:0000256" key="4">
    <source>
        <dbReference type="SAM" id="SignalP"/>
    </source>
</evidence>
<dbReference type="InterPro" id="IPR036058">
    <property type="entry name" value="Kazal_dom_sf"/>
</dbReference>
<dbReference type="CDD" id="cd00104">
    <property type="entry name" value="KAZAL_FS"/>
    <property type="match status" value="12"/>
</dbReference>
<evidence type="ECO:0000256" key="3">
    <source>
        <dbReference type="ARBA" id="ARBA00023157"/>
    </source>
</evidence>